<dbReference type="SUPFAM" id="SSF47240">
    <property type="entry name" value="Ferritin-like"/>
    <property type="match status" value="1"/>
</dbReference>
<comment type="caution">
    <text evidence="1">The sequence shown here is derived from an EMBL/GenBank/DDBJ whole genome shotgun (WGS) entry which is preliminary data.</text>
</comment>
<dbReference type="InterPro" id="IPR010287">
    <property type="entry name" value="DUF892_YciF-like"/>
</dbReference>
<gene>
    <name evidence="1" type="ORF">Asi03nite_59650</name>
</gene>
<dbReference type="InterPro" id="IPR012347">
    <property type="entry name" value="Ferritin-like"/>
</dbReference>
<organism evidence="1 2">
    <name type="scientific">Actinoplanes siamensis</name>
    <dbReference type="NCBI Taxonomy" id="1223317"/>
    <lineage>
        <taxon>Bacteria</taxon>
        <taxon>Bacillati</taxon>
        <taxon>Actinomycetota</taxon>
        <taxon>Actinomycetes</taxon>
        <taxon>Micromonosporales</taxon>
        <taxon>Micromonosporaceae</taxon>
        <taxon>Actinoplanes</taxon>
    </lineage>
</organism>
<dbReference type="RefSeq" id="WP_203683790.1">
    <property type="nucleotide sequence ID" value="NZ_BOMW01000063.1"/>
</dbReference>
<proteinExistence type="predicted"/>
<dbReference type="Gene3D" id="1.20.1260.10">
    <property type="match status" value="1"/>
</dbReference>
<dbReference type="EMBL" id="BOMW01000063">
    <property type="protein sequence ID" value="GIF08427.1"/>
    <property type="molecule type" value="Genomic_DNA"/>
</dbReference>
<reference evidence="1" key="1">
    <citation type="submission" date="2021-01" db="EMBL/GenBank/DDBJ databases">
        <title>Whole genome shotgun sequence of Actinoplanes siamensis NBRC 109076.</title>
        <authorList>
            <person name="Komaki H."/>
            <person name="Tamura T."/>
        </authorList>
    </citation>
    <scope>NUCLEOTIDE SEQUENCE</scope>
    <source>
        <strain evidence="1">NBRC 109076</strain>
    </source>
</reference>
<evidence type="ECO:0000313" key="2">
    <source>
        <dbReference type="Proteomes" id="UP000629619"/>
    </source>
</evidence>
<keyword evidence="2" id="KW-1185">Reference proteome</keyword>
<dbReference type="InterPro" id="IPR009078">
    <property type="entry name" value="Ferritin-like_SF"/>
</dbReference>
<dbReference type="Proteomes" id="UP000629619">
    <property type="component" value="Unassembled WGS sequence"/>
</dbReference>
<dbReference type="AlphaFoldDB" id="A0A919NC18"/>
<name>A0A919NC18_9ACTN</name>
<protein>
    <recommendedName>
        <fullName evidence="3">Ferritin-like metal-binding protein YciE</fullName>
    </recommendedName>
</protein>
<dbReference type="Pfam" id="PF05974">
    <property type="entry name" value="DUF892"/>
    <property type="match status" value="1"/>
</dbReference>
<sequence>MSVRTVQDAFIFDLSMAYAGERVAAEVIDRCARETSDNRARMLLGLHAEEIRAQIKGIDQMLMMLGATPQNVRCPVIEGVRDELEQFRQQDPAPEFLAATTLFGTVKINHSAMDTYALLVDKAMLMGQTDVALMLTTICKQKEDTAGMAHRLMHEILLECTGDASDALSQLAAAGGSRTMAGASA</sequence>
<accession>A0A919NC18</accession>
<evidence type="ECO:0008006" key="3">
    <source>
        <dbReference type="Google" id="ProtNLM"/>
    </source>
</evidence>
<evidence type="ECO:0000313" key="1">
    <source>
        <dbReference type="EMBL" id="GIF08427.1"/>
    </source>
</evidence>